<comment type="caution">
    <text evidence="1">The sequence shown here is derived from an EMBL/GenBank/DDBJ whole genome shotgun (WGS) entry which is preliminary data.</text>
</comment>
<evidence type="ECO:0000313" key="2">
    <source>
        <dbReference type="Proteomes" id="UP000018339"/>
    </source>
</evidence>
<proteinExistence type="predicted"/>
<accession>A0A7U9J851</accession>
<dbReference type="Proteomes" id="UP000018339">
    <property type="component" value="Unassembled WGS sequence"/>
</dbReference>
<organism evidence="1 2">
    <name type="scientific">Geobacillus thermopakistaniensis (strain MAS1)</name>
    <dbReference type="NCBI Taxonomy" id="1408282"/>
    <lineage>
        <taxon>Bacteria</taxon>
        <taxon>Bacillati</taxon>
        <taxon>Bacillota</taxon>
        <taxon>Bacilli</taxon>
        <taxon>Bacillales</taxon>
        <taxon>Anoxybacillaceae</taxon>
        <taxon>Geobacillus</taxon>
    </lineage>
</organism>
<protein>
    <submittedName>
        <fullName evidence="1">Uncharacterized protein</fullName>
    </submittedName>
</protein>
<evidence type="ECO:0000313" key="1">
    <source>
        <dbReference type="EMBL" id="ESU70658.1"/>
    </source>
</evidence>
<reference evidence="1 2" key="1">
    <citation type="journal article" date="2014" name="Genome Announc.">
        <title>Draft Genome Sequence of Geobacillus thermopakistaniensis Strain MAS1.</title>
        <authorList>
            <person name="Siddiqui M.A."/>
            <person name="Rashid N."/>
            <person name="Ayyampalayam S."/>
            <person name="Whitman W.B."/>
        </authorList>
    </citation>
    <scope>NUCLEOTIDE SEQUENCE [LARGE SCALE GENOMIC DNA]</scope>
    <source>
        <strain evidence="1 2">MAS1</strain>
    </source>
</reference>
<name>A0A7U9J851_GEOTM</name>
<dbReference type="AlphaFoldDB" id="A0A7U9J851"/>
<dbReference type="EMBL" id="AYSF01000106">
    <property type="protein sequence ID" value="ESU70658.1"/>
    <property type="molecule type" value="Genomic_DNA"/>
</dbReference>
<keyword evidence="2" id="KW-1185">Reference proteome</keyword>
<sequence length="41" mass="4750">MLLRRKKEYRFALQRAGPVKAVDRAQSDTMRLPRSQGGLFT</sequence>
<gene>
    <name evidence="1" type="ORF">T260_17860</name>
</gene>